<sequence>MFRTTSESRQIFDGLAGSYASTLATPDISTDCFSRTSRARWPYGRLRLAFAHWPSFIGLQRQYPMLTTPVIIKAALALMVILHTNHTRALIMDPEAQRTRFPFIGENTPLKSIPEAANVAGPTFGGVLKVLNLVAFQPTETVLEYLIRIQSDQKNLTKHANVPWHELSHQTSHPIEDIIPAVEESMIFNWVPSLGPAVLEESSFQNMAVKQTYIRTKLGMLANAGAGGADGSQIVLFLQGALANMSSLCVEHAAQEMKSIAQWLAEKSFLYRQCCGLCALHPNGSHRQIPLPHGIE</sequence>
<proteinExistence type="predicted"/>
<dbReference type="KEGG" id="pcs:N7525_002089"/>
<dbReference type="HOGENOM" id="CLU_940416_0_0_1"/>
<dbReference type="OMA" id="MFRTTSE"/>
<organism evidence="1 2">
    <name type="scientific">Penicillium rubens (strain ATCC 28089 / DSM 1075 / NRRL 1951 / Wisconsin 54-1255)</name>
    <name type="common">Penicillium chrysogenum</name>
    <dbReference type="NCBI Taxonomy" id="500485"/>
    <lineage>
        <taxon>Eukaryota</taxon>
        <taxon>Fungi</taxon>
        <taxon>Dikarya</taxon>
        <taxon>Ascomycota</taxon>
        <taxon>Pezizomycotina</taxon>
        <taxon>Eurotiomycetes</taxon>
        <taxon>Eurotiomycetidae</taxon>
        <taxon>Eurotiales</taxon>
        <taxon>Aspergillaceae</taxon>
        <taxon>Penicillium</taxon>
        <taxon>Penicillium chrysogenum species complex</taxon>
    </lineage>
</organism>
<dbReference type="AlphaFoldDB" id="B6GXK8"/>
<dbReference type="OrthoDB" id="10253869at2759"/>
<evidence type="ECO:0000313" key="2">
    <source>
        <dbReference type="Proteomes" id="UP000000724"/>
    </source>
</evidence>
<gene>
    <name evidence="1" type="ORF">Pc12g04230</name>
    <name evidence="1" type="ORF">PCH_Pc12g04230</name>
</gene>
<dbReference type="SUPFAM" id="SSF52777">
    <property type="entry name" value="CoA-dependent acyltransferases"/>
    <property type="match status" value="1"/>
</dbReference>
<dbReference type="RefSeq" id="XP_002557293.1">
    <property type="nucleotide sequence ID" value="XM_002557247.1"/>
</dbReference>
<protein>
    <submittedName>
        <fullName evidence="1">Pc12g04230 protein</fullName>
    </submittedName>
</protein>
<dbReference type="Proteomes" id="UP000000724">
    <property type="component" value="Contig Pc00c12"/>
</dbReference>
<dbReference type="BioCyc" id="PCHR:PC12G04230-MONOMER"/>
<evidence type="ECO:0000313" key="1">
    <source>
        <dbReference type="EMBL" id="CAP80050.1"/>
    </source>
</evidence>
<dbReference type="EMBL" id="AM920427">
    <property type="protein sequence ID" value="CAP80050.1"/>
    <property type="molecule type" value="Genomic_DNA"/>
</dbReference>
<dbReference type="GeneID" id="8311816"/>
<reference evidence="1 2" key="1">
    <citation type="journal article" date="2008" name="Nat. Biotechnol.">
        <title>Genome sequencing and analysis of the filamentous fungus Penicillium chrysogenum.</title>
        <authorList>
            <person name="van den Berg M.A."/>
            <person name="Albang R."/>
            <person name="Albermann K."/>
            <person name="Badger J.H."/>
            <person name="Daran J.-M."/>
            <person name="Driessen A.J.M."/>
            <person name="Garcia-Estrada C."/>
            <person name="Fedorova N.D."/>
            <person name="Harris D.M."/>
            <person name="Heijne W.H.M."/>
            <person name="Joardar V.S."/>
            <person name="Kiel J.A.K.W."/>
            <person name="Kovalchuk A."/>
            <person name="Martin J.F."/>
            <person name="Nierman W.C."/>
            <person name="Nijland J.G."/>
            <person name="Pronk J.T."/>
            <person name="Roubos J.A."/>
            <person name="van der Klei I.J."/>
            <person name="van Peij N.N.M.E."/>
            <person name="Veenhuis M."/>
            <person name="von Doehren H."/>
            <person name="Wagner C."/>
            <person name="Wortman J.R."/>
            <person name="Bovenberg R.A.L."/>
        </authorList>
    </citation>
    <scope>NUCLEOTIDE SEQUENCE [LARGE SCALE GENOMIC DNA]</scope>
    <source>
        <strain evidence="2">ATCC 28089 / DSM 1075 / NRRL 1951 / Wisconsin 54-1255</strain>
    </source>
</reference>
<dbReference type="VEuPathDB" id="FungiDB:PCH_Pc12g04230"/>
<name>B6GXK8_PENRW</name>
<accession>B6GXK8</accession>
<keyword evidence="2" id="KW-1185">Reference proteome</keyword>